<keyword evidence="4" id="KW-1185">Reference proteome</keyword>
<feature type="chain" id="PRO_5041724096" evidence="2">
    <location>
        <begin position="20"/>
        <end position="96"/>
    </location>
</feature>
<comment type="caution">
    <text evidence="3">The sequence shown here is derived from an EMBL/GenBank/DDBJ whole genome shotgun (WGS) entry which is preliminary data.</text>
</comment>
<name>A0AA88XET2_9ASTE</name>
<gene>
    <name evidence="3" type="ORF">RJ639_030113</name>
</gene>
<feature type="compositionally biased region" description="Low complexity" evidence="1">
    <location>
        <begin position="33"/>
        <end position="46"/>
    </location>
</feature>
<reference evidence="3" key="1">
    <citation type="submission" date="2022-12" db="EMBL/GenBank/DDBJ databases">
        <title>Draft genome assemblies for two species of Escallonia (Escalloniales).</title>
        <authorList>
            <person name="Chanderbali A."/>
            <person name="Dervinis C."/>
            <person name="Anghel I."/>
            <person name="Soltis D."/>
            <person name="Soltis P."/>
            <person name="Zapata F."/>
        </authorList>
    </citation>
    <scope>NUCLEOTIDE SEQUENCE</scope>
    <source>
        <strain evidence="3">UCBG64.0493</strain>
        <tissue evidence="3">Leaf</tissue>
    </source>
</reference>
<organism evidence="3 4">
    <name type="scientific">Escallonia herrerae</name>
    <dbReference type="NCBI Taxonomy" id="1293975"/>
    <lineage>
        <taxon>Eukaryota</taxon>
        <taxon>Viridiplantae</taxon>
        <taxon>Streptophyta</taxon>
        <taxon>Embryophyta</taxon>
        <taxon>Tracheophyta</taxon>
        <taxon>Spermatophyta</taxon>
        <taxon>Magnoliopsida</taxon>
        <taxon>eudicotyledons</taxon>
        <taxon>Gunneridae</taxon>
        <taxon>Pentapetalae</taxon>
        <taxon>asterids</taxon>
        <taxon>campanulids</taxon>
        <taxon>Escalloniales</taxon>
        <taxon>Escalloniaceae</taxon>
        <taxon>Escallonia</taxon>
    </lineage>
</organism>
<accession>A0AA88XET2</accession>
<sequence>MLLICASIAITAAVSFVWNKKWNDRDKSQIQNTDTPTPLTSPGPGSWHYNAERELESLPHQASGQATNVDYGERPNLETTCQSRRILDTESRKSDP</sequence>
<evidence type="ECO:0000313" key="3">
    <source>
        <dbReference type="EMBL" id="KAK3037220.1"/>
    </source>
</evidence>
<keyword evidence="2" id="KW-0732">Signal</keyword>
<dbReference type="Proteomes" id="UP001188597">
    <property type="component" value="Unassembled WGS sequence"/>
</dbReference>
<evidence type="ECO:0000313" key="4">
    <source>
        <dbReference type="Proteomes" id="UP001188597"/>
    </source>
</evidence>
<feature type="region of interest" description="Disordered" evidence="1">
    <location>
        <begin position="25"/>
        <end position="96"/>
    </location>
</feature>
<dbReference type="EMBL" id="JAVXUP010000127">
    <property type="protein sequence ID" value="KAK3037220.1"/>
    <property type="molecule type" value="Genomic_DNA"/>
</dbReference>
<feature type="compositionally biased region" description="Basic and acidic residues" evidence="1">
    <location>
        <begin position="85"/>
        <end position="96"/>
    </location>
</feature>
<dbReference type="AlphaFoldDB" id="A0AA88XET2"/>
<feature type="signal peptide" evidence="2">
    <location>
        <begin position="1"/>
        <end position="19"/>
    </location>
</feature>
<evidence type="ECO:0000256" key="1">
    <source>
        <dbReference type="SAM" id="MobiDB-lite"/>
    </source>
</evidence>
<proteinExistence type="predicted"/>
<protein>
    <submittedName>
        <fullName evidence="3">Uncharacterized protein</fullName>
    </submittedName>
</protein>
<evidence type="ECO:0000256" key="2">
    <source>
        <dbReference type="SAM" id="SignalP"/>
    </source>
</evidence>